<evidence type="ECO:0000259" key="1">
    <source>
        <dbReference type="Pfam" id="PF06985"/>
    </source>
</evidence>
<dbReference type="Pfam" id="PF06985">
    <property type="entry name" value="HET"/>
    <property type="match status" value="1"/>
</dbReference>
<dbReference type="PANTHER" id="PTHR10622:SF10">
    <property type="entry name" value="HET DOMAIN-CONTAINING PROTEIN"/>
    <property type="match status" value="1"/>
</dbReference>
<organism evidence="2 3">
    <name type="scientific">Cercophora newfieldiana</name>
    <dbReference type="NCBI Taxonomy" id="92897"/>
    <lineage>
        <taxon>Eukaryota</taxon>
        <taxon>Fungi</taxon>
        <taxon>Dikarya</taxon>
        <taxon>Ascomycota</taxon>
        <taxon>Pezizomycotina</taxon>
        <taxon>Sordariomycetes</taxon>
        <taxon>Sordariomycetidae</taxon>
        <taxon>Sordariales</taxon>
        <taxon>Lasiosphaeriaceae</taxon>
        <taxon>Cercophora</taxon>
    </lineage>
</organism>
<sequence length="257" mass="29301">MQLLHSRTLQFTDAFDDNALPKYAILSHRWGDEEVTFSDMRPGTPRSAVAKKKGYQKIQACAAQALQDGFEYFWVDTCCIDKSSSAELSEAINRMFRWYRDSSICYAFLHDVPSLPQKTSGISLFATPTWKKEFFKKSVWFTRGWTLQELLAPRSLVFYSRDWMAVGTRASLALEISAVTRIPSHVLNTGDFSGTSVAQRMSWAAGRQTARTEDRAYSLMGLFGVHMPMLYGEGEHAFIRLQQEIIRSSDDLSIFSW</sequence>
<feature type="non-terminal residue" evidence="2">
    <location>
        <position position="257"/>
    </location>
</feature>
<dbReference type="PANTHER" id="PTHR10622">
    <property type="entry name" value="HET DOMAIN-CONTAINING PROTEIN"/>
    <property type="match status" value="1"/>
</dbReference>
<dbReference type="InterPro" id="IPR010730">
    <property type="entry name" value="HET"/>
</dbReference>
<dbReference type="AlphaFoldDB" id="A0AA40CHG0"/>
<protein>
    <submittedName>
        <fullName evidence="2">Heterokaryon incompatibility protein-domain-containing protein</fullName>
    </submittedName>
</protein>
<proteinExistence type="predicted"/>
<gene>
    <name evidence="2" type="ORF">B0T16DRAFT_311584</name>
</gene>
<accession>A0AA40CHG0</accession>
<evidence type="ECO:0000313" key="3">
    <source>
        <dbReference type="Proteomes" id="UP001174936"/>
    </source>
</evidence>
<evidence type="ECO:0000313" key="2">
    <source>
        <dbReference type="EMBL" id="KAK0638976.1"/>
    </source>
</evidence>
<dbReference type="Proteomes" id="UP001174936">
    <property type="component" value="Unassembled WGS sequence"/>
</dbReference>
<feature type="domain" description="Heterokaryon incompatibility" evidence="1">
    <location>
        <begin position="23"/>
        <end position="110"/>
    </location>
</feature>
<dbReference type="EMBL" id="JAULSV010000007">
    <property type="protein sequence ID" value="KAK0638976.1"/>
    <property type="molecule type" value="Genomic_DNA"/>
</dbReference>
<name>A0AA40CHG0_9PEZI</name>
<comment type="caution">
    <text evidence="2">The sequence shown here is derived from an EMBL/GenBank/DDBJ whole genome shotgun (WGS) entry which is preliminary data.</text>
</comment>
<reference evidence="2" key="1">
    <citation type="submission" date="2023-06" db="EMBL/GenBank/DDBJ databases">
        <title>Genome-scale phylogeny and comparative genomics of the fungal order Sordariales.</title>
        <authorList>
            <consortium name="Lawrence Berkeley National Laboratory"/>
            <person name="Hensen N."/>
            <person name="Bonometti L."/>
            <person name="Westerberg I."/>
            <person name="Brannstrom I.O."/>
            <person name="Guillou S."/>
            <person name="Cros-Aarteil S."/>
            <person name="Calhoun S."/>
            <person name="Haridas S."/>
            <person name="Kuo A."/>
            <person name="Mondo S."/>
            <person name="Pangilinan J."/>
            <person name="Riley R."/>
            <person name="Labutti K."/>
            <person name="Andreopoulos B."/>
            <person name="Lipzen A."/>
            <person name="Chen C."/>
            <person name="Yanf M."/>
            <person name="Daum C."/>
            <person name="Ng V."/>
            <person name="Clum A."/>
            <person name="Steindorff A."/>
            <person name="Ohm R."/>
            <person name="Martin F."/>
            <person name="Silar P."/>
            <person name="Natvig D."/>
            <person name="Lalanne C."/>
            <person name="Gautier V."/>
            <person name="Ament-Velasquez S.L."/>
            <person name="Kruys A."/>
            <person name="Hutchinson M.I."/>
            <person name="Powell A.J."/>
            <person name="Barry K."/>
            <person name="Miller A.N."/>
            <person name="Grigoriev I.V."/>
            <person name="Debuchy R."/>
            <person name="Gladieux P."/>
            <person name="Thoren M.H."/>
            <person name="Johannesson H."/>
        </authorList>
    </citation>
    <scope>NUCLEOTIDE SEQUENCE</scope>
    <source>
        <strain evidence="2">SMH2532-1</strain>
    </source>
</reference>
<keyword evidence="3" id="KW-1185">Reference proteome</keyword>